<dbReference type="PANTHER" id="PTHR43129">
    <property type="entry name" value="FOSMIDOMYCIN RESISTANCE PROTEIN"/>
    <property type="match status" value="1"/>
</dbReference>
<keyword evidence="3 4" id="KW-0472">Membrane</keyword>
<dbReference type="CDD" id="cd06174">
    <property type="entry name" value="MFS"/>
    <property type="match status" value="1"/>
</dbReference>
<name>A0ABU9BYC8_9BURK</name>
<feature type="transmembrane region" description="Helical" evidence="4">
    <location>
        <begin position="386"/>
        <end position="407"/>
    </location>
</feature>
<dbReference type="PROSITE" id="PS50850">
    <property type="entry name" value="MFS"/>
    <property type="match status" value="1"/>
</dbReference>
<evidence type="ECO:0000256" key="3">
    <source>
        <dbReference type="ARBA" id="ARBA00023136"/>
    </source>
</evidence>
<evidence type="ECO:0000256" key="2">
    <source>
        <dbReference type="ARBA" id="ARBA00022989"/>
    </source>
</evidence>
<evidence type="ECO:0000313" key="6">
    <source>
        <dbReference type="EMBL" id="MEK8034774.1"/>
    </source>
</evidence>
<organism evidence="6 7">
    <name type="scientific">Ideonella lacteola</name>
    <dbReference type="NCBI Taxonomy" id="2984193"/>
    <lineage>
        <taxon>Bacteria</taxon>
        <taxon>Pseudomonadati</taxon>
        <taxon>Pseudomonadota</taxon>
        <taxon>Betaproteobacteria</taxon>
        <taxon>Burkholderiales</taxon>
        <taxon>Sphaerotilaceae</taxon>
        <taxon>Ideonella</taxon>
    </lineage>
</organism>
<protein>
    <submittedName>
        <fullName evidence="6">MFS transporter</fullName>
    </submittedName>
</protein>
<feature type="transmembrane region" description="Helical" evidence="4">
    <location>
        <begin position="228"/>
        <end position="246"/>
    </location>
</feature>
<evidence type="ECO:0000256" key="4">
    <source>
        <dbReference type="SAM" id="Phobius"/>
    </source>
</evidence>
<dbReference type="PANTHER" id="PTHR43129:SF1">
    <property type="entry name" value="FOSMIDOMYCIN RESISTANCE PROTEIN"/>
    <property type="match status" value="1"/>
</dbReference>
<feature type="transmembrane region" description="Helical" evidence="4">
    <location>
        <begin position="175"/>
        <end position="194"/>
    </location>
</feature>
<dbReference type="EMBL" id="JBBUTG010000035">
    <property type="protein sequence ID" value="MEK8034774.1"/>
    <property type="molecule type" value="Genomic_DNA"/>
</dbReference>
<keyword evidence="1 4" id="KW-0812">Transmembrane</keyword>
<feature type="transmembrane region" description="Helical" evidence="4">
    <location>
        <begin position="266"/>
        <end position="287"/>
    </location>
</feature>
<dbReference type="SUPFAM" id="SSF103473">
    <property type="entry name" value="MFS general substrate transporter"/>
    <property type="match status" value="1"/>
</dbReference>
<dbReference type="RefSeq" id="WP_341429206.1">
    <property type="nucleotide sequence ID" value="NZ_JBBUTG010000035.1"/>
</dbReference>
<reference evidence="6 7" key="1">
    <citation type="submission" date="2024-04" db="EMBL/GenBank/DDBJ databases">
        <title>Novel species of the genus Ideonella isolated from streams.</title>
        <authorList>
            <person name="Lu H."/>
        </authorList>
    </citation>
    <scope>NUCLEOTIDE SEQUENCE [LARGE SCALE GENOMIC DNA]</scope>
    <source>
        <strain evidence="6 7">DXS29W</strain>
    </source>
</reference>
<evidence type="ECO:0000313" key="7">
    <source>
        <dbReference type="Proteomes" id="UP001371218"/>
    </source>
</evidence>
<dbReference type="Gene3D" id="1.20.1250.20">
    <property type="entry name" value="MFS general substrate transporter like domains"/>
    <property type="match status" value="2"/>
</dbReference>
<evidence type="ECO:0000259" key="5">
    <source>
        <dbReference type="PROSITE" id="PS50850"/>
    </source>
</evidence>
<feature type="transmembrane region" description="Helical" evidence="4">
    <location>
        <begin position="322"/>
        <end position="343"/>
    </location>
</feature>
<dbReference type="Pfam" id="PF07690">
    <property type="entry name" value="MFS_1"/>
    <property type="match status" value="1"/>
</dbReference>
<dbReference type="Proteomes" id="UP001371218">
    <property type="component" value="Unassembled WGS sequence"/>
</dbReference>
<sequence length="412" mass="42717">MNSVTVPLPAADTARRDFATIGLIGLAHGCSHFFHMLLPPLIPVFKTEFGLSYSELGLLVTTFFVISGIGQALAGFLVDRTGARPVLYAALCSFILAALAAASANGFAGLMLAASLAGLGNSPFHPVDFTILNKRVSQPRLGHAFSVHGISGNLGWALAPVFLIGLTEATGNWRMAYVGCALVAGAVLMLLVLYRDAIDDRRGEWAHEKAGAVAVPAEHPMAFLRLPSVWLCFSFFFFTTAALSAIQSFASPALKSMYGLPDSITAFVVTGYMLCGAVGMVVGGFLVSRSQALERNIGFAMAGAAALLMLAGTGWLPGVAAAGVAAIAGFGTGLAGPSRDMLIKRAAPPGATGRVYGTVYSGLDIGFALAAPVFGALLDRGHAQGIFYGSALALVMGITAASLVGIFRRRVR</sequence>
<keyword evidence="7" id="KW-1185">Reference proteome</keyword>
<comment type="caution">
    <text evidence="6">The sequence shown here is derived from an EMBL/GenBank/DDBJ whole genome shotgun (WGS) entry which is preliminary data.</text>
</comment>
<feature type="transmembrane region" description="Helical" evidence="4">
    <location>
        <begin position="355"/>
        <end position="374"/>
    </location>
</feature>
<feature type="transmembrane region" description="Helical" evidence="4">
    <location>
        <begin position="299"/>
        <end position="316"/>
    </location>
</feature>
<gene>
    <name evidence="6" type="ORF">AACH06_28485</name>
</gene>
<feature type="domain" description="Major facilitator superfamily (MFS) profile" evidence="5">
    <location>
        <begin position="1"/>
        <end position="412"/>
    </location>
</feature>
<dbReference type="InterPro" id="IPR036259">
    <property type="entry name" value="MFS_trans_sf"/>
</dbReference>
<proteinExistence type="predicted"/>
<accession>A0ABU9BYC8</accession>
<feature type="transmembrane region" description="Helical" evidence="4">
    <location>
        <begin position="18"/>
        <end position="38"/>
    </location>
</feature>
<feature type="transmembrane region" description="Helical" evidence="4">
    <location>
        <begin position="85"/>
        <end position="104"/>
    </location>
</feature>
<keyword evidence="2 4" id="KW-1133">Transmembrane helix</keyword>
<dbReference type="InterPro" id="IPR020846">
    <property type="entry name" value="MFS_dom"/>
</dbReference>
<dbReference type="InterPro" id="IPR011701">
    <property type="entry name" value="MFS"/>
</dbReference>
<feature type="transmembrane region" description="Helical" evidence="4">
    <location>
        <begin position="58"/>
        <end position="78"/>
    </location>
</feature>
<evidence type="ECO:0000256" key="1">
    <source>
        <dbReference type="ARBA" id="ARBA00022692"/>
    </source>
</evidence>